<keyword evidence="4 7" id="KW-0812">Transmembrane</keyword>
<dbReference type="CDD" id="cd01127">
    <property type="entry name" value="TrwB_TraG_TraD_VirD4"/>
    <property type="match status" value="1"/>
</dbReference>
<dbReference type="Gene3D" id="3.40.50.300">
    <property type="entry name" value="P-loop containing nucleotide triphosphate hydrolases"/>
    <property type="match status" value="1"/>
</dbReference>
<evidence type="ECO:0000259" key="8">
    <source>
        <dbReference type="Pfam" id="PF12696"/>
    </source>
</evidence>
<keyword evidence="5 7" id="KW-1133">Transmembrane helix</keyword>
<feature type="domain" description="TraD/TraG TraM recognition site" evidence="8">
    <location>
        <begin position="421"/>
        <end position="540"/>
    </location>
</feature>
<evidence type="ECO:0000256" key="1">
    <source>
        <dbReference type="ARBA" id="ARBA00004651"/>
    </source>
</evidence>
<keyword evidence="10" id="KW-1185">Reference proteome</keyword>
<accession>A0ABT5SK98</accession>
<keyword evidence="6 7" id="KW-0472">Membrane</keyword>
<evidence type="ECO:0000313" key="10">
    <source>
        <dbReference type="Proteomes" id="UP001218170"/>
    </source>
</evidence>
<proteinExistence type="inferred from homology"/>
<evidence type="ECO:0000256" key="7">
    <source>
        <dbReference type="SAM" id="Phobius"/>
    </source>
</evidence>
<comment type="caution">
    <text evidence="9">The sequence shown here is derived from an EMBL/GenBank/DDBJ whole genome shotgun (WGS) entry which is preliminary data.</text>
</comment>
<protein>
    <submittedName>
        <fullName evidence="9">TraM recognition domain-containing protein</fullName>
    </submittedName>
</protein>
<dbReference type="InterPro" id="IPR032689">
    <property type="entry name" value="TraG-D_C"/>
</dbReference>
<dbReference type="SUPFAM" id="SSF52540">
    <property type="entry name" value="P-loop containing nucleoside triphosphate hydrolases"/>
    <property type="match status" value="1"/>
</dbReference>
<gene>
    <name evidence="9" type="ORF">PUW80_12215</name>
</gene>
<dbReference type="PANTHER" id="PTHR37937:SF1">
    <property type="entry name" value="CONJUGATIVE TRANSFER: DNA TRANSPORT"/>
    <property type="match status" value="1"/>
</dbReference>
<dbReference type="Pfam" id="PF12696">
    <property type="entry name" value="TraG-D_C"/>
    <property type="match status" value="1"/>
</dbReference>
<dbReference type="PANTHER" id="PTHR37937">
    <property type="entry name" value="CONJUGATIVE TRANSFER: DNA TRANSPORT"/>
    <property type="match status" value="1"/>
</dbReference>
<evidence type="ECO:0000256" key="3">
    <source>
        <dbReference type="ARBA" id="ARBA00022475"/>
    </source>
</evidence>
<dbReference type="EMBL" id="JAQZCI010000003">
    <property type="protein sequence ID" value="MDD7963111.1"/>
    <property type="molecule type" value="Genomic_DNA"/>
</dbReference>
<dbReference type="InterPro" id="IPR051539">
    <property type="entry name" value="T4SS-coupling_protein"/>
</dbReference>
<dbReference type="RefSeq" id="WP_274264794.1">
    <property type="nucleotide sequence ID" value="NZ_JAQZCI010000003.1"/>
</dbReference>
<feature type="transmembrane region" description="Helical" evidence="7">
    <location>
        <begin position="47"/>
        <end position="63"/>
    </location>
</feature>
<reference evidence="9 10" key="1">
    <citation type="submission" date="2023-02" db="EMBL/GenBank/DDBJ databases">
        <title>Study of novel species of the Microbacterium genus.</title>
        <authorList>
            <person name="Arroyo-Herrera I."/>
            <person name="Roman-Ponce B."/>
            <person name="Vasquez-Murrieta M.S."/>
        </authorList>
    </citation>
    <scope>NUCLEOTIDE SEQUENCE [LARGE SCALE GENOMIC DNA]</scope>
    <source>
        <strain evidence="9 10">NE1TT3</strain>
    </source>
</reference>
<dbReference type="Pfam" id="PF02534">
    <property type="entry name" value="T4SS-DNA_transf"/>
    <property type="match status" value="1"/>
</dbReference>
<comment type="similarity">
    <text evidence="2">Belongs to the VirD4/TraG family.</text>
</comment>
<dbReference type="Proteomes" id="UP001218170">
    <property type="component" value="Unassembled WGS sequence"/>
</dbReference>
<organism evidence="9 10">
    <name type="scientific">Microbacterium thalli</name>
    <dbReference type="NCBI Taxonomy" id="3027921"/>
    <lineage>
        <taxon>Bacteria</taxon>
        <taxon>Bacillati</taxon>
        <taxon>Actinomycetota</taxon>
        <taxon>Actinomycetes</taxon>
        <taxon>Micrococcales</taxon>
        <taxon>Microbacteriaceae</taxon>
        <taxon>Microbacterium</taxon>
    </lineage>
</organism>
<comment type="subcellular location">
    <subcellularLocation>
        <location evidence="1">Cell membrane</location>
        <topology evidence="1">Multi-pass membrane protein</topology>
    </subcellularLocation>
</comment>
<feature type="transmembrane region" description="Helical" evidence="7">
    <location>
        <begin position="75"/>
        <end position="95"/>
    </location>
</feature>
<name>A0ABT5SK98_9MICO</name>
<keyword evidence="3" id="KW-1003">Cell membrane</keyword>
<sequence length="589" mass="62876">MGRERRALLQVGLLALLLGAALGLVMLTEAMIAGACGQRPTAAHPFAAFQLLLSGSTAGYAPIDGCEFPVAPIRWLALGGLVVLIAGGTAAMIAYTRWQQSDAAFIADLKRRPGFASAREVRKYLSANAVLSNAKVLRPTLDRKPTPADVGWPLGESRGVDVYISIEDSVVLEAPPRGGKGFRVLISAILDWSGPLITTSTTNDNLTASYRSRQQRGTVHVFDPQGVSGLDRTLRYDPIRGCADPLVASQRGRAIINGTALGSSTTNGEWAESAATILTTLLHAAAVGNKTVAELHSWGSSPGLARGAVDILRMDGAPGWGDSLEAVLDGDPRQLGAQWFGVQGAVAPLAIPRIRENLTPRPEDEPFDPATFLSGENTLYLLGSSSGAGAMGGFLSAMLDDIVEVARKIALASPGSRLPLPLGLILDEIANMFRWEALPRVMADGGGRGICTLVSLQALSQAETSWSAAEATTIWSAATARILLGGAGDASHLRDIEALLGTRERRREQRSWNTEKIGHSVSEQHEKIALMTIDEIRRMPTGLGLLTYRNRRPALLELDGWIDRKDADTITAGKKQLESEQQTFFASRQ</sequence>
<dbReference type="InterPro" id="IPR003688">
    <property type="entry name" value="TraG/VirD4"/>
</dbReference>
<dbReference type="InterPro" id="IPR027417">
    <property type="entry name" value="P-loop_NTPase"/>
</dbReference>
<evidence type="ECO:0000256" key="2">
    <source>
        <dbReference type="ARBA" id="ARBA00008806"/>
    </source>
</evidence>
<evidence type="ECO:0000256" key="6">
    <source>
        <dbReference type="ARBA" id="ARBA00023136"/>
    </source>
</evidence>
<evidence type="ECO:0000256" key="4">
    <source>
        <dbReference type="ARBA" id="ARBA00022692"/>
    </source>
</evidence>
<evidence type="ECO:0000256" key="5">
    <source>
        <dbReference type="ARBA" id="ARBA00022989"/>
    </source>
</evidence>
<evidence type="ECO:0000313" key="9">
    <source>
        <dbReference type="EMBL" id="MDD7963111.1"/>
    </source>
</evidence>